<protein>
    <submittedName>
        <fullName evidence="1">Uncharacterized protein</fullName>
    </submittedName>
</protein>
<reference evidence="1 2" key="1">
    <citation type="submission" date="2020-12" db="EMBL/GenBank/DDBJ databases">
        <title>FDA dAtabase for Regulatory Grade micrObial Sequences (FDA-ARGOS): Supporting development and validation of Infectious Disease Dx tests.</title>
        <authorList>
            <person name="Kerrigan L."/>
            <person name="Long C."/>
            <person name="Tallon L."/>
            <person name="Sadzewicz L."/>
            <person name="Zhao X."/>
            <person name="Boylan J."/>
            <person name="Ott S."/>
            <person name="Bowen H."/>
            <person name="Vavikolanu K."/>
            <person name="Mehta A."/>
            <person name="Aluvathingal J."/>
            <person name="Nadendla S."/>
            <person name="Yan Y."/>
            <person name="Sichtig H."/>
        </authorList>
    </citation>
    <scope>NUCLEOTIDE SEQUENCE [LARGE SCALE GENOMIC DNA]</scope>
    <source>
        <strain evidence="1 2">FDAARGOS_1031</strain>
    </source>
</reference>
<dbReference type="OrthoDB" id="982884at2"/>
<organism evidence="1 2">
    <name type="scientific">Elizabethkingia bruuniana</name>
    <dbReference type="NCBI Taxonomy" id="1756149"/>
    <lineage>
        <taxon>Bacteria</taxon>
        <taxon>Pseudomonadati</taxon>
        <taxon>Bacteroidota</taxon>
        <taxon>Flavobacteriia</taxon>
        <taxon>Flavobacteriales</taxon>
        <taxon>Weeksellaceae</taxon>
        <taxon>Elizabethkingia</taxon>
    </lineage>
</organism>
<sequence>MENKNSAVNTLIKKLRNENNINYTIVDFWDADITAIGLKFENVLFYISTFNYNNINQYNLILEDCDTGEIIETEKIVSYENLIKKMKDYNDKSDAY</sequence>
<dbReference type="Proteomes" id="UP000595426">
    <property type="component" value="Chromosome"/>
</dbReference>
<dbReference type="EMBL" id="CP067018">
    <property type="protein sequence ID" value="QQN57244.1"/>
    <property type="molecule type" value="Genomic_DNA"/>
</dbReference>
<dbReference type="AlphaFoldDB" id="A0A7T7UVZ6"/>
<proteinExistence type="predicted"/>
<dbReference type="RefSeq" id="WP_034871499.1">
    <property type="nucleotide sequence ID" value="NZ_CBCSDR010000005.1"/>
</dbReference>
<evidence type="ECO:0000313" key="1">
    <source>
        <dbReference type="EMBL" id="QQN57244.1"/>
    </source>
</evidence>
<name>A0A7T7UVZ6_9FLAO</name>
<keyword evidence="2" id="KW-1185">Reference proteome</keyword>
<evidence type="ECO:0000313" key="2">
    <source>
        <dbReference type="Proteomes" id="UP000595426"/>
    </source>
</evidence>
<gene>
    <name evidence="1" type="ORF">I6H88_12350</name>
</gene>
<dbReference type="KEGG" id="egm:AYC65_01825"/>
<dbReference type="GeneID" id="93131621"/>
<accession>A0A7T7UVZ6</accession>